<dbReference type="Pfam" id="PF13561">
    <property type="entry name" value="adh_short_C2"/>
    <property type="match status" value="1"/>
</dbReference>
<dbReference type="RefSeq" id="WP_275774627.1">
    <property type="nucleotide sequence ID" value="NZ_BAABDE010000005.1"/>
</dbReference>
<evidence type="ECO:0000313" key="3">
    <source>
        <dbReference type="EMBL" id="GAA3776067.1"/>
    </source>
</evidence>
<comment type="similarity">
    <text evidence="1">Belongs to the short-chain dehydrogenases/reductases (SDR) family.</text>
</comment>
<dbReference type="PANTHER" id="PTHR42760:SF133">
    <property type="entry name" value="3-OXOACYL-[ACYL-CARRIER-PROTEIN] REDUCTASE"/>
    <property type="match status" value="1"/>
</dbReference>
<dbReference type="PRINTS" id="PR00080">
    <property type="entry name" value="SDRFAMILY"/>
</dbReference>
<gene>
    <name evidence="3" type="ORF">GCM10022403_008610</name>
</gene>
<dbReference type="PRINTS" id="PR00081">
    <property type="entry name" value="GDHRDH"/>
</dbReference>
<keyword evidence="4" id="KW-1185">Reference proteome</keyword>
<name>A0ABP7GUZ6_9ACTN</name>
<accession>A0ABP7GUZ6</accession>
<dbReference type="Gene3D" id="3.40.50.720">
    <property type="entry name" value="NAD(P)-binding Rossmann-like Domain"/>
    <property type="match status" value="1"/>
</dbReference>
<comment type="caution">
    <text evidence="3">The sequence shown here is derived from an EMBL/GenBank/DDBJ whole genome shotgun (WGS) entry which is preliminary data.</text>
</comment>
<sequence length="258" mass="27008">MSNENTRRLAGKVVVVTGAAGGQGAAEAEALARAGARVVATDVRPQGDVRRLDVSSESEWAALAAELKESYGEVHGLVNNAGIIRRERLGEVRPEDFAQVQAVNTIGPLLGIQYLTPLMPPGSSIVNVGSSAALTGYYPVAYTASKWALRGVSKIAAMELGPRGIRVNTVHPGYIETEMTAAATPAFRETTIRETPLGRSGSVDDIAPLVVFLLSDESSFITGAEIPVDGGLTAHGGVKSISDAMRRDTLRTDPSSPA</sequence>
<protein>
    <submittedName>
        <fullName evidence="3">SDR family NAD(P)-dependent oxidoreductase</fullName>
    </submittedName>
</protein>
<dbReference type="Proteomes" id="UP001501009">
    <property type="component" value="Unassembled WGS sequence"/>
</dbReference>
<dbReference type="InterPro" id="IPR002347">
    <property type="entry name" value="SDR_fam"/>
</dbReference>
<dbReference type="EMBL" id="BAABDE010000005">
    <property type="protein sequence ID" value="GAA3776067.1"/>
    <property type="molecule type" value="Genomic_DNA"/>
</dbReference>
<evidence type="ECO:0000256" key="2">
    <source>
        <dbReference type="ARBA" id="ARBA00023002"/>
    </source>
</evidence>
<proteinExistence type="inferred from homology"/>
<evidence type="ECO:0000256" key="1">
    <source>
        <dbReference type="ARBA" id="ARBA00006484"/>
    </source>
</evidence>
<reference evidence="4" key="1">
    <citation type="journal article" date="2019" name="Int. J. Syst. Evol. Microbiol.">
        <title>The Global Catalogue of Microorganisms (GCM) 10K type strain sequencing project: providing services to taxonomists for standard genome sequencing and annotation.</title>
        <authorList>
            <consortium name="The Broad Institute Genomics Platform"/>
            <consortium name="The Broad Institute Genome Sequencing Center for Infectious Disease"/>
            <person name="Wu L."/>
            <person name="Ma J."/>
        </authorList>
    </citation>
    <scope>NUCLEOTIDE SEQUENCE [LARGE SCALE GENOMIC DNA]</scope>
    <source>
        <strain evidence="4">JCM 17138</strain>
    </source>
</reference>
<dbReference type="PANTHER" id="PTHR42760">
    <property type="entry name" value="SHORT-CHAIN DEHYDROGENASES/REDUCTASES FAMILY MEMBER"/>
    <property type="match status" value="1"/>
</dbReference>
<dbReference type="InterPro" id="IPR036291">
    <property type="entry name" value="NAD(P)-bd_dom_sf"/>
</dbReference>
<keyword evidence="2" id="KW-0560">Oxidoreductase</keyword>
<dbReference type="SUPFAM" id="SSF51735">
    <property type="entry name" value="NAD(P)-binding Rossmann-fold domains"/>
    <property type="match status" value="1"/>
</dbReference>
<evidence type="ECO:0000313" key="4">
    <source>
        <dbReference type="Proteomes" id="UP001501009"/>
    </source>
</evidence>
<organism evidence="3 4">
    <name type="scientific">Streptomyces coacervatus</name>
    <dbReference type="NCBI Taxonomy" id="647381"/>
    <lineage>
        <taxon>Bacteria</taxon>
        <taxon>Bacillati</taxon>
        <taxon>Actinomycetota</taxon>
        <taxon>Actinomycetes</taxon>
        <taxon>Kitasatosporales</taxon>
        <taxon>Streptomycetaceae</taxon>
        <taxon>Streptomyces</taxon>
    </lineage>
</organism>